<gene>
    <name evidence="2" type="ORF">CTAYLR_009780</name>
</gene>
<dbReference type="InterPro" id="IPR006917">
    <property type="entry name" value="SOUL_heme-bd"/>
</dbReference>
<dbReference type="Gene3D" id="3.20.80.10">
    <property type="entry name" value="Regulatory factor, effector binding domain"/>
    <property type="match status" value="1"/>
</dbReference>
<accession>A0AAD7UF34</accession>
<protein>
    <submittedName>
        <fullName evidence="2">Uncharacterized protein</fullName>
    </submittedName>
</protein>
<dbReference type="SUPFAM" id="SSF55136">
    <property type="entry name" value="Probable bacterial effector-binding domain"/>
    <property type="match status" value="1"/>
</dbReference>
<dbReference type="AlphaFoldDB" id="A0AAD7UF34"/>
<dbReference type="Pfam" id="PF04832">
    <property type="entry name" value="SOUL"/>
    <property type="match status" value="1"/>
</dbReference>
<dbReference type="Pfam" id="PF10184">
    <property type="entry name" value="DUF2358"/>
    <property type="match status" value="1"/>
</dbReference>
<name>A0AAD7UF34_9STRA</name>
<dbReference type="InterPro" id="IPR032710">
    <property type="entry name" value="NTF2-like_dom_sf"/>
</dbReference>
<sequence>MLLLLLCGVVRGFVVVPQRAPRPSSSPAATVSAEEVMQCLRREYRSFFDPLEPSFYLDSVTFEDPLNSLSGLDAYRGNVDMLAGRTPLGNLLFQDAAIALHSVAPTGEYSLRTRWTLRVTFRALPWQPVARFTGISDYDLDKATGKIAAQRDYWDSIDLRGDDAYSRSSRVDAIKDFSNQLFGGGGGGGTLDTELPFELLRRAKGYSVRRYPPCVYACVDYDSRPEGYDVLGSYAGGSNVADERLSPFVPSIIRVPRRARGPKTMRWPMDIADRATLPEPSATAVSLRTETKPLVVAVLAFKEAATQGAADYYTRALEKFLDDDNLTREQGADDVYQIAQFDAIFSVGDRRNEVWIPILEPDYWRTPP</sequence>
<dbReference type="Gene3D" id="3.10.450.50">
    <property type="match status" value="1"/>
</dbReference>
<dbReference type="InterPro" id="IPR018790">
    <property type="entry name" value="DUF2358"/>
</dbReference>
<dbReference type="PANTHER" id="PTHR34123:SF1">
    <property type="entry name" value="OS04G0578200 PROTEIN"/>
    <property type="match status" value="1"/>
</dbReference>
<dbReference type="InterPro" id="IPR011256">
    <property type="entry name" value="Reg_factor_effector_dom_sf"/>
</dbReference>
<evidence type="ECO:0000256" key="1">
    <source>
        <dbReference type="ARBA" id="ARBA00009817"/>
    </source>
</evidence>
<dbReference type="SUPFAM" id="SSF54427">
    <property type="entry name" value="NTF2-like"/>
    <property type="match status" value="1"/>
</dbReference>
<evidence type="ECO:0000313" key="3">
    <source>
        <dbReference type="Proteomes" id="UP001230188"/>
    </source>
</evidence>
<proteinExistence type="inferred from homology"/>
<comment type="similarity">
    <text evidence="1">Belongs to the HEBP family.</text>
</comment>
<keyword evidence="3" id="KW-1185">Reference proteome</keyword>
<evidence type="ECO:0000313" key="2">
    <source>
        <dbReference type="EMBL" id="KAJ8604212.1"/>
    </source>
</evidence>
<dbReference type="Proteomes" id="UP001230188">
    <property type="component" value="Unassembled WGS sequence"/>
</dbReference>
<reference evidence="2" key="1">
    <citation type="submission" date="2023-01" db="EMBL/GenBank/DDBJ databases">
        <title>Metagenome sequencing of chrysophaentin producing Chrysophaeum taylorii.</title>
        <authorList>
            <person name="Davison J."/>
            <person name="Bewley C."/>
        </authorList>
    </citation>
    <scope>NUCLEOTIDE SEQUENCE</scope>
    <source>
        <strain evidence="2">NIES-1699</strain>
    </source>
</reference>
<comment type="caution">
    <text evidence="2">The sequence shown here is derived from an EMBL/GenBank/DDBJ whole genome shotgun (WGS) entry which is preliminary data.</text>
</comment>
<dbReference type="EMBL" id="JAQMWT010000337">
    <property type="protein sequence ID" value="KAJ8604212.1"/>
    <property type="molecule type" value="Genomic_DNA"/>
</dbReference>
<organism evidence="2 3">
    <name type="scientific">Chrysophaeum taylorii</name>
    <dbReference type="NCBI Taxonomy" id="2483200"/>
    <lineage>
        <taxon>Eukaryota</taxon>
        <taxon>Sar</taxon>
        <taxon>Stramenopiles</taxon>
        <taxon>Ochrophyta</taxon>
        <taxon>Pelagophyceae</taxon>
        <taxon>Pelagomonadales</taxon>
        <taxon>Pelagomonadaceae</taxon>
        <taxon>Chrysophaeum</taxon>
    </lineage>
</organism>
<dbReference type="PANTHER" id="PTHR34123">
    <property type="entry name" value="OS04G0578200 PROTEIN"/>
    <property type="match status" value="1"/>
</dbReference>